<dbReference type="InterPro" id="IPR023214">
    <property type="entry name" value="HAD_sf"/>
</dbReference>
<evidence type="ECO:0000313" key="1">
    <source>
        <dbReference type="EMBL" id="GHI01498.1"/>
    </source>
</evidence>
<accession>A0ABQ3NC77</accession>
<dbReference type="RefSeq" id="WP_223282888.1">
    <property type="nucleotide sequence ID" value="NZ_BNDS01000044.1"/>
</dbReference>
<protein>
    <recommendedName>
        <fullName evidence="3">Haloacid dehalogenase</fullName>
    </recommendedName>
</protein>
<organism evidence="1 2">
    <name type="scientific">Neobacillus kokaensis</name>
    <dbReference type="NCBI Taxonomy" id="2759023"/>
    <lineage>
        <taxon>Bacteria</taxon>
        <taxon>Bacillati</taxon>
        <taxon>Bacillota</taxon>
        <taxon>Bacilli</taxon>
        <taxon>Bacillales</taxon>
        <taxon>Bacillaceae</taxon>
        <taxon>Neobacillus</taxon>
    </lineage>
</organism>
<proteinExistence type="predicted"/>
<evidence type="ECO:0008006" key="3">
    <source>
        <dbReference type="Google" id="ProtNLM"/>
    </source>
</evidence>
<dbReference type="Gene3D" id="3.40.50.1000">
    <property type="entry name" value="HAD superfamily/HAD-like"/>
    <property type="match status" value="1"/>
</dbReference>
<reference evidence="1 2" key="1">
    <citation type="journal article" date="2022" name="Int. J. Syst. Evol. Microbiol.">
        <title>Neobacillus kokaensis sp. nov., isolated from soil.</title>
        <authorList>
            <person name="Yuki K."/>
            <person name="Matsubara H."/>
            <person name="Yamaguchi S."/>
        </authorList>
    </citation>
    <scope>NUCLEOTIDE SEQUENCE [LARGE SCALE GENOMIC DNA]</scope>
    <source>
        <strain evidence="1 2">LOB 377</strain>
    </source>
</reference>
<dbReference type="Proteomes" id="UP000637074">
    <property type="component" value="Unassembled WGS sequence"/>
</dbReference>
<comment type="caution">
    <text evidence="1">The sequence shown here is derived from an EMBL/GenBank/DDBJ whole genome shotgun (WGS) entry which is preliminary data.</text>
</comment>
<dbReference type="EMBL" id="BNDS01000044">
    <property type="protein sequence ID" value="GHI01498.1"/>
    <property type="molecule type" value="Genomic_DNA"/>
</dbReference>
<evidence type="ECO:0000313" key="2">
    <source>
        <dbReference type="Proteomes" id="UP000637074"/>
    </source>
</evidence>
<gene>
    <name evidence="1" type="ORF">AM1BK_50400</name>
</gene>
<sequence length="66" mass="7556">MIGNSLKTDIKPALDLGINAVHIPSEIEWSYNIVDIDMEPCSTFAELTSLQHLPDYLREHHFYKAI</sequence>
<keyword evidence="2" id="KW-1185">Reference proteome</keyword>
<name>A0ABQ3NC77_9BACI</name>